<dbReference type="EMBL" id="JANBUO010001062">
    <property type="protein sequence ID" value="KAJ2800033.1"/>
    <property type="molecule type" value="Genomic_DNA"/>
</dbReference>
<dbReference type="Pfam" id="PF01571">
    <property type="entry name" value="GCV_T"/>
    <property type="match status" value="1"/>
</dbReference>
<dbReference type="PANTHER" id="PTHR22602">
    <property type="entry name" value="TRANSFERASE CAF17, MITOCHONDRIAL-RELATED"/>
    <property type="match status" value="1"/>
</dbReference>
<proteinExistence type="inferred from homology"/>
<dbReference type="Pfam" id="PF25455">
    <property type="entry name" value="Beta-barrel_CAF17_C"/>
    <property type="match status" value="1"/>
</dbReference>
<dbReference type="GO" id="GO:0016226">
    <property type="term" value="P:iron-sulfur cluster assembly"/>
    <property type="evidence" value="ECO:0007669"/>
    <property type="project" value="TreeGrafter"/>
</dbReference>
<dbReference type="InterPro" id="IPR027266">
    <property type="entry name" value="TrmE/GcvT-like"/>
</dbReference>
<dbReference type="AlphaFoldDB" id="A0A9W8I0B7"/>
<name>A0A9W8I0B7_9FUNG</name>
<gene>
    <name evidence="7" type="primary">CAF17</name>
    <name evidence="7" type="ORF">H4R20_004212</name>
</gene>
<organism evidence="7 8">
    <name type="scientific">Coemansia guatemalensis</name>
    <dbReference type="NCBI Taxonomy" id="2761395"/>
    <lineage>
        <taxon>Eukaryota</taxon>
        <taxon>Fungi</taxon>
        <taxon>Fungi incertae sedis</taxon>
        <taxon>Zoopagomycota</taxon>
        <taxon>Kickxellomycotina</taxon>
        <taxon>Kickxellomycetes</taxon>
        <taxon>Kickxellales</taxon>
        <taxon>Kickxellaceae</taxon>
        <taxon>Coemansia</taxon>
    </lineage>
</organism>
<dbReference type="PANTHER" id="PTHR22602:SF0">
    <property type="entry name" value="TRANSFERASE CAF17, MITOCHONDRIAL-RELATED"/>
    <property type="match status" value="1"/>
</dbReference>
<evidence type="ECO:0000259" key="5">
    <source>
        <dbReference type="Pfam" id="PF01571"/>
    </source>
</evidence>
<evidence type="ECO:0000256" key="2">
    <source>
        <dbReference type="ARBA" id="ARBA00022946"/>
    </source>
</evidence>
<sequence>MLRGGLSRRLLRVAAATSSRCSRQQTRLMSKTAIKVERATDFERVFDGSDRYAAVEGRGFIEVSGSDATEFLQGMQCNHMPQIEQGGPGMLTGFLTPQGRMMADAFVYPRNVGVNFPHPAYLIEVDARVHMYVQRMLDFYKLRAKVNICDATSQYAVWSVWGPRSMELVGGSGRVLGHVPRGGLVFKGDETAVADVWAVDRRAPDMGLRLVVKCDKGSGKGLQMPAGFEQRDGTEYRLRRILKGVAEGADDFVKGVAVALETNLDYMRGVHFGKGCYVGQELTIRTHHRGVVRKRVVPVLFGRDGDGTRNPLQVDYTWEPAIARQADITRVVGDSEIPKRERRIPPGKVGSTAFNAGLALMRLEQVEQYAAQQQADGGEGRIAFKVRCEDNQQVFVSPWSPSWWPDGAH</sequence>
<dbReference type="NCBIfam" id="TIGR03317">
    <property type="entry name" value="ygfZ_signature"/>
    <property type="match status" value="1"/>
</dbReference>
<feature type="domain" description="CAF17 C-terminal" evidence="6">
    <location>
        <begin position="293"/>
        <end position="405"/>
    </location>
</feature>
<keyword evidence="8" id="KW-1185">Reference proteome</keyword>
<comment type="caution">
    <text evidence="7">The sequence shown here is derived from an EMBL/GenBank/DDBJ whole genome shotgun (WGS) entry which is preliminary data.</text>
</comment>
<dbReference type="GO" id="GO:0005759">
    <property type="term" value="C:mitochondrial matrix"/>
    <property type="evidence" value="ECO:0007669"/>
    <property type="project" value="TreeGrafter"/>
</dbReference>
<dbReference type="InterPro" id="IPR017703">
    <property type="entry name" value="YgfZ/GCV_T_CS"/>
</dbReference>
<dbReference type="InterPro" id="IPR057460">
    <property type="entry name" value="CAF17_C"/>
</dbReference>
<keyword evidence="3" id="KW-0496">Mitochondrion</keyword>
<evidence type="ECO:0000313" key="7">
    <source>
        <dbReference type="EMBL" id="KAJ2800033.1"/>
    </source>
</evidence>
<accession>A0A9W8I0B7</accession>
<evidence type="ECO:0000256" key="1">
    <source>
        <dbReference type="ARBA" id="ARBA00004173"/>
    </source>
</evidence>
<evidence type="ECO:0000256" key="3">
    <source>
        <dbReference type="ARBA" id="ARBA00023128"/>
    </source>
</evidence>
<feature type="domain" description="GCVT N-terminal" evidence="5">
    <location>
        <begin position="60"/>
        <end position="169"/>
    </location>
</feature>
<comment type="subcellular location">
    <subcellularLocation>
        <location evidence="1">Mitochondrion</location>
    </subcellularLocation>
</comment>
<dbReference type="OrthoDB" id="191995at2759"/>
<evidence type="ECO:0000256" key="4">
    <source>
        <dbReference type="ARBA" id="ARBA00093447"/>
    </source>
</evidence>
<protein>
    <submittedName>
        <fullName evidence="7">Ccr4 associated factor</fullName>
    </submittedName>
</protein>
<dbReference type="InterPro" id="IPR045179">
    <property type="entry name" value="YgfZ/GcvT"/>
</dbReference>
<evidence type="ECO:0000259" key="6">
    <source>
        <dbReference type="Pfam" id="PF25455"/>
    </source>
</evidence>
<reference evidence="7" key="1">
    <citation type="submission" date="2022-07" db="EMBL/GenBank/DDBJ databases">
        <title>Phylogenomic reconstructions and comparative analyses of Kickxellomycotina fungi.</title>
        <authorList>
            <person name="Reynolds N.K."/>
            <person name="Stajich J.E."/>
            <person name="Barry K."/>
            <person name="Grigoriev I.V."/>
            <person name="Crous P."/>
            <person name="Smith M.E."/>
        </authorList>
    </citation>
    <scope>NUCLEOTIDE SEQUENCE</scope>
    <source>
        <strain evidence="7">NRRL 1565</strain>
    </source>
</reference>
<comment type="similarity">
    <text evidence="4">Belongs to the GcvT family. CAF17/IBA57 subfamily.</text>
</comment>
<dbReference type="SUPFAM" id="SSF103025">
    <property type="entry name" value="Folate-binding domain"/>
    <property type="match status" value="1"/>
</dbReference>
<dbReference type="InterPro" id="IPR006222">
    <property type="entry name" value="GCVT_N"/>
</dbReference>
<evidence type="ECO:0000313" key="8">
    <source>
        <dbReference type="Proteomes" id="UP001140094"/>
    </source>
</evidence>
<keyword evidence="2" id="KW-0809">Transit peptide</keyword>
<dbReference type="Gene3D" id="3.30.1360.120">
    <property type="entry name" value="Probable tRNA modification gtpase trme, domain 1"/>
    <property type="match status" value="1"/>
</dbReference>
<dbReference type="Proteomes" id="UP001140094">
    <property type="component" value="Unassembled WGS sequence"/>
</dbReference>